<protein>
    <submittedName>
        <fullName evidence="3">Pimelyl-ACP methyl ester esterase</fullName>
    </submittedName>
</protein>
<comment type="caution">
    <text evidence="3">The sequence shown here is derived from an EMBL/GenBank/DDBJ whole genome shotgun (WGS) entry which is preliminary data.</text>
</comment>
<dbReference type="RefSeq" id="WP_095524124.1">
    <property type="nucleotide sequence ID" value="NZ_MDUX01000016.1"/>
</dbReference>
<reference evidence="2 5" key="1">
    <citation type="submission" date="2016-08" db="EMBL/GenBank/DDBJ databases">
        <title>Candidatus Dactylopiibacterium carminicum genome sequence.</title>
        <authorList>
            <person name="Ramirez-Puebla S.T."/>
            <person name="Ormeno-Orrillo E."/>
            <person name="Vera-Ponce De Leon A."/>
            <person name="Luis L."/>
            <person name="Sanchez-Flores A."/>
            <person name="Monica R."/>
            <person name="Martinez-Romero E."/>
        </authorList>
    </citation>
    <scope>NUCLEOTIDE SEQUENCE [LARGE SCALE GENOMIC DNA]</scope>
    <source>
        <strain evidence="2">END1</strain>
    </source>
</reference>
<dbReference type="Proteomes" id="UP000216107">
    <property type="component" value="Unassembled WGS sequence"/>
</dbReference>
<dbReference type="Pfam" id="PF12697">
    <property type="entry name" value="Abhydrolase_6"/>
    <property type="match status" value="1"/>
</dbReference>
<proteinExistence type="predicted"/>
<evidence type="ECO:0000313" key="4">
    <source>
        <dbReference type="Proteomes" id="UP000216107"/>
    </source>
</evidence>
<accession>A0A272ETZ5</accession>
<name>A0A272ETZ5_9RHOO</name>
<dbReference type="PANTHER" id="PTHR43194">
    <property type="entry name" value="HYDROLASE ALPHA/BETA FOLD FAMILY"/>
    <property type="match status" value="1"/>
</dbReference>
<organism evidence="3 4">
    <name type="scientific">Candidatus Dactylopiibacterium carminicum</name>
    <dbReference type="NCBI Taxonomy" id="857335"/>
    <lineage>
        <taxon>Bacteria</taxon>
        <taxon>Pseudomonadati</taxon>
        <taxon>Pseudomonadota</taxon>
        <taxon>Betaproteobacteria</taxon>
        <taxon>Rhodocyclales</taxon>
        <taxon>Rhodocyclaceae</taxon>
        <taxon>Candidatus Dactylopiibacterium</taxon>
    </lineage>
</organism>
<feature type="domain" description="AB hydrolase-1" evidence="1">
    <location>
        <begin position="3"/>
        <end position="221"/>
    </location>
</feature>
<dbReference type="AlphaFoldDB" id="A0A272ETZ5"/>
<reference evidence="3 4" key="2">
    <citation type="submission" date="2017-07" db="EMBL/GenBank/DDBJ databases">
        <title>Candidatus Dactylopiibacterium carminicum, a nitrogen-fixing symbiont of the cochineal insect Dactylopius coccus and Dactylopius opuntiae (Hemiptera: Coccoidea: Dactylopiidae).</title>
        <authorList>
            <person name="Vera A."/>
        </authorList>
    </citation>
    <scope>NUCLEOTIDE SEQUENCE [LARGE SCALE GENOMIC DNA]</scope>
    <source>
        <strain evidence="3 4">NFDCM</strain>
    </source>
</reference>
<dbReference type="EMBL" id="MDUX01000016">
    <property type="protein sequence ID" value="KAF7599647.1"/>
    <property type="molecule type" value="Genomic_DNA"/>
</dbReference>
<dbReference type="EMBL" id="NMRN01000015">
    <property type="protein sequence ID" value="PAS93575.1"/>
    <property type="molecule type" value="Genomic_DNA"/>
</dbReference>
<sequence length="229" mass="25348">MNLLCLHGWGYGGRLWQALVQALPDWQISTPDLDWRLGTLRLADDLARQLKAPTWVLGWSLGAQLALRLAQRHPQVVSGLYLIAASPRFVAGTDWPHGLAEETVMAFRQQFSRMPERVKQRFLALQVLGDVQRAQLAPLLESGQVDADDPSLPTGLEDLLTTDLRPIARPLCPIHLLHGAQDKLMPLAAARWLAERYDAPLEVLADAGHAPLFSSPEQLAARLQALVDD</sequence>
<dbReference type="Proteomes" id="UP000623509">
    <property type="component" value="Unassembled WGS sequence"/>
</dbReference>
<evidence type="ECO:0000313" key="2">
    <source>
        <dbReference type="EMBL" id="KAF7599647.1"/>
    </source>
</evidence>
<dbReference type="Gene3D" id="3.40.50.1820">
    <property type="entry name" value="alpha/beta hydrolase"/>
    <property type="match status" value="1"/>
</dbReference>
<evidence type="ECO:0000313" key="3">
    <source>
        <dbReference type="EMBL" id="PAS93575.1"/>
    </source>
</evidence>
<dbReference type="PANTHER" id="PTHR43194:SF5">
    <property type="entry name" value="PIMELOYL-[ACYL-CARRIER PROTEIN] METHYL ESTER ESTERASE"/>
    <property type="match status" value="1"/>
</dbReference>
<dbReference type="InterPro" id="IPR000073">
    <property type="entry name" value="AB_hydrolase_1"/>
</dbReference>
<dbReference type="OrthoDB" id="9798888at2"/>
<dbReference type="SUPFAM" id="SSF53474">
    <property type="entry name" value="alpha/beta-Hydrolases"/>
    <property type="match status" value="1"/>
</dbReference>
<dbReference type="InterPro" id="IPR029058">
    <property type="entry name" value="AB_hydrolase_fold"/>
</dbReference>
<dbReference type="InterPro" id="IPR050228">
    <property type="entry name" value="Carboxylesterase_BioH"/>
</dbReference>
<evidence type="ECO:0000259" key="1">
    <source>
        <dbReference type="Pfam" id="PF12697"/>
    </source>
</evidence>
<keyword evidence="5" id="KW-1185">Reference proteome</keyword>
<gene>
    <name evidence="2" type="ORF">BGI27_06635</name>
    <name evidence="3" type="ORF">CGU29_07190</name>
</gene>
<evidence type="ECO:0000313" key="5">
    <source>
        <dbReference type="Proteomes" id="UP000623509"/>
    </source>
</evidence>